<dbReference type="AlphaFoldDB" id="A0A1X6WS41"/>
<protein>
    <submittedName>
        <fullName evidence="1">Uncharacterized protein</fullName>
    </submittedName>
</protein>
<organism evidence="1 2">
    <name type="scientific">Vagococcus fluvialis bH819</name>
    <dbReference type="NCBI Taxonomy" id="1255619"/>
    <lineage>
        <taxon>Bacteria</taxon>
        <taxon>Bacillati</taxon>
        <taxon>Bacillota</taxon>
        <taxon>Bacilli</taxon>
        <taxon>Lactobacillales</taxon>
        <taxon>Enterococcaceae</taxon>
        <taxon>Vagococcus</taxon>
    </lineage>
</organism>
<dbReference type="RefSeq" id="WP_086952698.1">
    <property type="nucleotide sequence ID" value="NZ_FWFD01000019.1"/>
</dbReference>
<gene>
    <name evidence="1" type="ORF">FM121_13350</name>
</gene>
<dbReference type="EMBL" id="FWFD01000019">
    <property type="protein sequence ID" value="SLM87078.1"/>
    <property type="molecule type" value="Genomic_DNA"/>
</dbReference>
<accession>A0A1X6WS41</accession>
<keyword evidence="2" id="KW-1185">Reference proteome</keyword>
<reference evidence="2" key="1">
    <citation type="submission" date="2017-02" db="EMBL/GenBank/DDBJ databases">
        <authorList>
            <person name="Dridi B."/>
        </authorList>
    </citation>
    <scope>NUCLEOTIDE SEQUENCE [LARGE SCALE GENOMIC DNA]</scope>
    <source>
        <strain evidence="2">bH819</strain>
    </source>
</reference>
<name>A0A1X6WS41_9ENTE</name>
<sequence length="115" mass="13165">MIIELEKGKVHNVATCSHVMCDVKKNKCEKNTLIISNIVGHYPEGVRVIQQPLIDLQMLNLLDDILECYSQYNYIILDSYISETKREIILNKMDKIATKNKVVILSIQNEKMGAV</sequence>
<evidence type="ECO:0000313" key="1">
    <source>
        <dbReference type="EMBL" id="SLM87078.1"/>
    </source>
</evidence>
<proteinExistence type="predicted"/>
<evidence type="ECO:0000313" key="2">
    <source>
        <dbReference type="Proteomes" id="UP000195918"/>
    </source>
</evidence>
<dbReference type="Proteomes" id="UP000195918">
    <property type="component" value="Unassembled WGS sequence"/>
</dbReference>